<keyword evidence="6" id="KW-0812">Transmembrane</keyword>
<dbReference type="AlphaFoldDB" id="A0A242JY77"/>
<feature type="compositionally biased region" description="Acidic residues" evidence="5">
    <location>
        <begin position="56"/>
        <end position="65"/>
    </location>
</feature>
<protein>
    <recommendedName>
        <fullName evidence="7">Gram-positive cocci surface proteins LPxTG domain-containing protein</fullName>
    </recommendedName>
</protein>
<name>A0A242JY77_9ENTE</name>
<keyword evidence="4" id="KW-0572">Peptidoglycan-anchor</keyword>
<organism evidence="8 9">
    <name type="scientific">Candidatus Enterococcus wittei</name>
    <dbReference type="NCBI Taxonomy" id="1987383"/>
    <lineage>
        <taxon>Bacteria</taxon>
        <taxon>Bacillati</taxon>
        <taxon>Bacillota</taxon>
        <taxon>Bacilli</taxon>
        <taxon>Lactobacillales</taxon>
        <taxon>Enterococcaceae</taxon>
        <taxon>Enterococcus</taxon>
    </lineage>
</organism>
<feature type="region of interest" description="Disordered" evidence="5">
    <location>
        <begin position="1084"/>
        <end position="1147"/>
    </location>
</feature>
<feature type="compositionally biased region" description="Polar residues" evidence="5">
    <location>
        <begin position="128"/>
        <end position="148"/>
    </location>
</feature>
<evidence type="ECO:0000256" key="2">
    <source>
        <dbReference type="ARBA" id="ARBA00022525"/>
    </source>
</evidence>
<proteinExistence type="predicted"/>
<dbReference type="Proteomes" id="UP000194933">
    <property type="component" value="Unassembled WGS sequence"/>
</dbReference>
<evidence type="ECO:0000256" key="4">
    <source>
        <dbReference type="ARBA" id="ARBA00023088"/>
    </source>
</evidence>
<keyword evidence="6" id="KW-1133">Transmembrane helix</keyword>
<feature type="compositionally biased region" description="Polar residues" evidence="5">
    <location>
        <begin position="96"/>
        <end position="106"/>
    </location>
</feature>
<dbReference type="InterPro" id="IPR019931">
    <property type="entry name" value="LPXTG_anchor"/>
</dbReference>
<evidence type="ECO:0000313" key="8">
    <source>
        <dbReference type="EMBL" id="OTP10182.1"/>
    </source>
</evidence>
<accession>A0A242JY77</accession>
<evidence type="ECO:0000256" key="3">
    <source>
        <dbReference type="ARBA" id="ARBA00022729"/>
    </source>
</evidence>
<evidence type="ECO:0000256" key="1">
    <source>
        <dbReference type="ARBA" id="ARBA00022512"/>
    </source>
</evidence>
<dbReference type="PROSITE" id="PS50847">
    <property type="entry name" value="GRAM_POS_ANCHORING"/>
    <property type="match status" value="1"/>
</dbReference>
<feature type="region of interest" description="Disordered" evidence="5">
    <location>
        <begin position="33"/>
        <end position="168"/>
    </location>
</feature>
<keyword evidence="1" id="KW-0134">Cell wall</keyword>
<keyword evidence="3" id="KW-0732">Signal</keyword>
<keyword evidence="2" id="KW-0964">Secreted</keyword>
<evidence type="ECO:0000256" key="5">
    <source>
        <dbReference type="SAM" id="MobiDB-lite"/>
    </source>
</evidence>
<evidence type="ECO:0000256" key="6">
    <source>
        <dbReference type="SAM" id="Phobius"/>
    </source>
</evidence>
<dbReference type="InterPro" id="IPR032675">
    <property type="entry name" value="LRR_dom_sf"/>
</dbReference>
<reference evidence="8 9" key="1">
    <citation type="submission" date="2017-05" db="EMBL/GenBank/DDBJ databases">
        <title>The Genome Sequence of Enterococcus sp. 10A9_DIV0425.</title>
        <authorList>
            <consortium name="The Broad Institute Genomics Platform"/>
            <consortium name="The Broad Institute Genomic Center for Infectious Diseases"/>
            <person name="Earl A."/>
            <person name="Manson A."/>
            <person name="Schwartman J."/>
            <person name="Gilmore M."/>
            <person name="Abouelleil A."/>
            <person name="Cao P."/>
            <person name="Chapman S."/>
            <person name="Cusick C."/>
            <person name="Shea T."/>
            <person name="Young S."/>
            <person name="Neafsey D."/>
            <person name="Nusbaum C."/>
            <person name="Birren B."/>
        </authorList>
    </citation>
    <scope>NUCLEOTIDE SEQUENCE [LARGE SCALE GENOMIC DNA]</scope>
    <source>
        <strain evidence="8 9">10A9_DIV0425</strain>
    </source>
</reference>
<feature type="compositionally biased region" description="Basic and acidic residues" evidence="5">
    <location>
        <begin position="1103"/>
        <end position="1131"/>
    </location>
</feature>
<gene>
    <name evidence="8" type="ORF">A5844_001880</name>
</gene>
<dbReference type="InterPro" id="IPR026906">
    <property type="entry name" value="LRR_5"/>
</dbReference>
<dbReference type="EMBL" id="NGMO01000003">
    <property type="protein sequence ID" value="OTP10182.1"/>
    <property type="molecule type" value="Genomic_DNA"/>
</dbReference>
<dbReference type="RefSeq" id="WP_161972798.1">
    <property type="nucleotide sequence ID" value="NZ_NGMO01000003.1"/>
</dbReference>
<feature type="transmembrane region" description="Helical" evidence="6">
    <location>
        <begin position="1148"/>
        <end position="1168"/>
    </location>
</feature>
<evidence type="ECO:0000259" key="7">
    <source>
        <dbReference type="PROSITE" id="PS50847"/>
    </source>
</evidence>
<dbReference type="STRING" id="1987383.A5844_001880"/>
<keyword evidence="9" id="KW-1185">Reference proteome</keyword>
<dbReference type="Pfam" id="PF13306">
    <property type="entry name" value="LRR_5"/>
    <property type="match status" value="1"/>
</dbReference>
<sequence>MKLKKIISTSTTSLILLSYLPVHLVQAESISDETELVTTEAEQIPQEENSDSNIEERDDGIDSLEESSNSNVEESDDGTNGPEVSSDSNVEESDDGTNSPEVSSDSNVEEGDVGTNTSETGTDDFLGGTTSTHETPSLSIDTEESTPITDLPIEEKLQNESPSSRFINTTWHSPGSYIGPDGVNDGGYIYQLRSDGTASIDGRTSDGTTYRDRLSLPGRVTYNGETYRVTEISANAFSNSNGGTVTAPILSVDLSRMTELRVIGSHAFYNCQSLEAIPSFSGTKIVEIGNSAFSSTPNVSNTVLDFRPIAGTLETIGDSAFGGNQGSIKNVTEIYFTGASKLQRIGGDGTFGGANSRVWYIDFSGTTSLNSIGDWMMGRSPQVGYISLEKIETHQGGAEHLKNLLNSAFISGPLPWTRMKPGSSIVLYENGGNYTFNAEYKDNPATDYIVEKGDAVNFSVSPDGFKLYKRIEDSKNTKEWSVPIEAKTNIQWKKNGQNYSSGPLFEIANFLESDNGIYHAEVNWTYTEDGFNINHSVRLRDIEISVRKDPLYEITATNFEVSKKESFTFEELLKIANATIVDKNQVDPNPTLTVTNTNNIDMINGKYVFNKLSDVWFTLGATGAGNTVSKRVDVKVNEIPDYQLSATDFSIGLNEVFEVNKNGGVDILKLSQATVTDLNGVDPSAKPLVISGKEIPAMTGKYNVTLSVDKDPMVTKDIEVTVTEEDLSMLDPDGTTPNVDDISWRLKGNDFSMELGDALTDKEIMDMAQVKFESEEPGIDTSGNDIRVTKIRDTEVLDKEIWALGPMTGRFEVEFQATIAGKNLTTTVFVTVKESSLTNINPIPNTPEEGIIKWELKASDFSMELGNALTLEEIFDRANVYLESEEPQIQASGDEIELVSITDKADPTKEVNELGTMTGIFDVAFYAEIAGQTFNLAVEVIVTHKDLSVITGTPNTPGVGLLEWRIMANNFSIPVGNSLSNEDILTHSEAILVNNEMVYFPQPRKVEEGIKVEKIVDLSDPEKPVSDLGMMTGDYEIELSSLIAGKSVTKIIQVTVMALDLSNLTPDTNMPVVDVLVPNIPNIDDPLNDVTLDPDVNSGRESINNRDENSRDDEKTRNNENTRKKQEDSKIKMVSKNKGKLPNTSDQVSHLSSLGLGLLFFVGSLLIWKKAKKNS</sequence>
<feature type="compositionally biased region" description="Polar residues" evidence="5">
    <location>
        <begin position="159"/>
        <end position="168"/>
    </location>
</feature>
<keyword evidence="6" id="KW-0472">Membrane</keyword>
<feature type="domain" description="Gram-positive cocci surface proteins LPxTG" evidence="7">
    <location>
        <begin position="1141"/>
        <end position="1175"/>
    </location>
</feature>
<comment type="caution">
    <text evidence="8">The sequence shown here is derived from an EMBL/GenBank/DDBJ whole genome shotgun (WGS) entry which is preliminary data.</text>
</comment>
<dbReference type="Gene3D" id="3.80.10.10">
    <property type="entry name" value="Ribonuclease Inhibitor"/>
    <property type="match status" value="1"/>
</dbReference>
<evidence type="ECO:0000313" key="9">
    <source>
        <dbReference type="Proteomes" id="UP000194933"/>
    </source>
</evidence>